<dbReference type="PANTHER" id="PTHR43462:SF1">
    <property type="entry name" value="ALANYL-TRNA EDITING PROTEIN AARSD1"/>
    <property type="match status" value="1"/>
</dbReference>
<gene>
    <name evidence="5" type="ORF">D9615_000369</name>
</gene>
<evidence type="ECO:0000256" key="1">
    <source>
        <dbReference type="ARBA" id="ARBA00022723"/>
    </source>
</evidence>
<accession>A0A8H5MBY0</accession>
<name>A0A8H5MBY0_9AGAR</name>
<dbReference type="AlphaFoldDB" id="A0A8H5MBY0"/>
<dbReference type="Proteomes" id="UP000565441">
    <property type="component" value="Unassembled WGS sequence"/>
</dbReference>
<organism evidence="5 6">
    <name type="scientific">Tricholomella constricta</name>
    <dbReference type="NCBI Taxonomy" id="117010"/>
    <lineage>
        <taxon>Eukaryota</taxon>
        <taxon>Fungi</taxon>
        <taxon>Dikarya</taxon>
        <taxon>Basidiomycota</taxon>
        <taxon>Agaricomycotina</taxon>
        <taxon>Agaricomycetes</taxon>
        <taxon>Agaricomycetidae</taxon>
        <taxon>Agaricales</taxon>
        <taxon>Tricholomatineae</taxon>
        <taxon>Lyophyllaceae</taxon>
        <taxon>Tricholomella</taxon>
    </lineage>
</organism>
<reference evidence="5 6" key="1">
    <citation type="journal article" date="2020" name="ISME J.">
        <title>Uncovering the hidden diversity of litter-decomposition mechanisms in mushroom-forming fungi.</title>
        <authorList>
            <person name="Floudas D."/>
            <person name="Bentzer J."/>
            <person name="Ahren D."/>
            <person name="Johansson T."/>
            <person name="Persson P."/>
            <person name="Tunlid A."/>
        </authorList>
    </citation>
    <scope>NUCLEOTIDE SEQUENCE [LARGE SCALE GENOMIC DNA]</scope>
    <source>
        <strain evidence="5 6">CBS 661.87</strain>
    </source>
</reference>
<dbReference type="OrthoDB" id="288942at2759"/>
<feature type="chain" id="PRO_5034572152" description="ThrRS/AlaRS common domain-containing protein" evidence="4">
    <location>
        <begin position="16"/>
        <end position="514"/>
    </location>
</feature>
<dbReference type="Gene3D" id="3.30.980.10">
    <property type="entry name" value="Threonyl-trna Synthetase, Chain A, domain 2"/>
    <property type="match status" value="1"/>
</dbReference>
<evidence type="ECO:0000256" key="2">
    <source>
        <dbReference type="ARBA" id="ARBA00022833"/>
    </source>
</evidence>
<comment type="caution">
    <text evidence="5">The sequence shown here is derived from an EMBL/GenBank/DDBJ whole genome shotgun (WGS) entry which is preliminary data.</text>
</comment>
<dbReference type="SUPFAM" id="SSF55186">
    <property type="entry name" value="ThrRS/AlaRS common domain"/>
    <property type="match status" value="1"/>
</dbReference>
<dbReference type="InterPro" id="IPR009000">
    <property type="entry name" value="Transl_B-barrel_sf"/>
</dbReference>
<proteinExistence type="predicted"/>
<keyword evidence="6" id="KW-1185">Reference proteome</keyword>
<dbReference type="GO" id="GO:0000166">
    <property type="term" value="F:nucleotide binding"/>
    <property type="evidence" value="ECO:0007669"/>
    <property type="project" value="InterPro"/>
</dbReference>
<dbReference type="Gene3D" id="2.40.30.130">
    <property type="match status" value="1"/>
</dbReference>
<keyword evidence="2" id="KW-0862">Zinc</keyword>
<dbReference type="GO" id="GO:0002196">
    <property type="term" value="F:Ser-tRNA(Ala) deacylase activity"/>
    <property type="evidence" value="ECO:0007669"/>
    <property type="project" value="TreeGrafter"/>
</dbReference>
<feature type="signal peptide" evidence="4">
    <location>
        <begin position="1"/>
        <end position="15"/>
    </location>
</feature>
<protein>
    <recommendedName>
        <fullName evidence="7">ThrRS/AlaRS common domain-containing protein</fullName>
    </recommendedName>
</protein>
<evidence type="ECO:0008006" key="7">
    <source>
        <dbReference type="Google" id="ProtNLM"/>
    </source>
</evidence>
<dbReference type="InterPro" id="IPR018163">
    <property type="entry name" value="Thr/Ala-tRNA-synth_IIc_edit"/>
</dbReference>
<keyword evidence="4" id="KW-0732">Signal</keyword>
<dbReference type="GO" id="GO:0046872">
    <property type="term" value="F:metal ion binding"/>
    <property type="evidence" value="ECO:0007669"/>
    <property type="project" value="UniProtKB-KW"/>
</dbReference>
<feature type="coiled-coil region" evidence="3">
    <location>
        <begin position="362"/>
        <end position="389"/>
    </location>
</feature>
<keyword evidence="3" id="KW-0175">Coiled coil</keyword>
<evidence type="ECO:0000256" key="4">
    <source>
        <dbReference type="SAM" id="SignalP"/>
    </source>
</evidence>
<evidence type="ECO:0000256" key="3">
    <source>
        <dbReference type="SAM" id="Coils"/>
    </source>
</evidence>
<dbReference type="EMBL" id="JAACJP010000001">
    <property type="protein sequence ID" value="KAF5388254.1"/>
    <property type="molecule type" value="Genomic_DNA"/>
</dbReference>
<dbReference type="PANTHER" id="PTHR43462">
    <property type="entry name" value="ALANYL-TRNA EDITING PROTEIN"/>
    <property type="match status" value="1"/>
</dbReference>
<evidence type="ECO:0000313" key="5">
    <source>
        <dbReference type="EMBL" id="KAF5388254.1"/>
    </source>
</evidence>
<evidence type="ECO:0000313" key="6">
    <source>
        <dbReference type="Proteomes" id="UP000565441"/>
    </source>
</evidence>
<keyword evidence="1" id="KW-0479">Metal-binding</keyword>
<dbReference type="SUPFAM" id="SSF50447">
    <property type="entry name" value="Translation proteins"/>
    <property type="match status" value="1"/>
</dbReference>
<dbReference type="InterPro" id="IPR051335">
    <property type="entry name" value="Alanyl-tRNA_Editing_Enzymes"/>
</dbReference>
<sequence>MLCQTSLTLTTMATAVLLPPSTPSDYHRIISPTLKVSNDPKIPIPVGILACQRDPLLRSLDTFVVATSVSQPVAPPAKKSAKKSVIAPAIPSDPLLEVILHDTVIFPEGGGQPTDTGIITTKANDTYWEVIQAKRHGGHAVHYVRVKDGDVDKALLAFSPGESVTVALGQNGFDRRYDHMSMHTSQHLLSALLETRLELPTLSWSLTSYPSPCYVEIPRGMSPEEIISIQNEANRLVFEGRRVHVEVEELDRAQEIPAPTLESGRAVGKALPEDYTGGVKRVIVIDGVDRNPCCGTHLPSLHNLQLFLLPHTDALSRSTTTNARLYFLTGPRLISHLTSSHNLVTNTAAILSCGAPQVPDRVNQVVDERKKAEKRLDDIEAELARHLAGDIAKDLAQTANGSVYKKHIHRTDDSGNVLGFLSAISFAFNNLMSSDANPYMVILTSKPSSQTSSSTTIVLVFGSDDKKVKEAGEGLKSQLGVKGGGKGLKWSGKFVGIWREAKENSALEDLLSRL</sequence>